<evidence type="ECO:0000313" key="2">
    <source>
        <dbReference type="EMBL" id="SDO32123.1"/>
    </source>
</evidence>
<sequence length="90" mass="9828">MPRFFIDTFDSIVAIDDVGCELPDEAAVREVVRKTLADMLGAEHKGRPAAQYRAEVRDEAGRSILTASVLIVIDKAPERKAAEASEQRGS</sequence>
<keyword evidence="3" id="KW-1185">Reference proteome</keyword>
<protein>
    <recommendedName>
        <fullName evidence="1">DUF6894 domain-containing protein</fullName>
    </recommendedName>
</protein>
<dbReference type="OrthoDB" id="8001796at2"/>
<feature type="domain" description="DUF6894" evidence="1">
    <location>
        <begin position="3"/>
        <end position="68"/>
    </location>
</feature>
<evidence type="ECO:0000313" key="3">
    <source>
        <dbReference type="Proteomes" id="UP000198704"/>
    </source>
</evidence>
<reference evidence="3" key="1">
    <citation type="submission" date="2016-10" db="EMBL/GenBank/DDBJ databases">
        <authorList>
            <person name="Varghese N."/>
            <person name="Submissions S."/>
        </authorList>
    </citation>
    <scope>NUCLEOTIDE SEQUENCE [LARGE SCALE GENOMIC DNA]</scope>
    <source>
        <strain evidence="3">BL47</strain>
    </source>
</reference>
<organism evidence="2 3">
    <name type="scientific">Methylobacterium phyllostachyos</name>
    <dbReference type="NCBI Taxonomy" id="582672"/>
    <lineage>
        <taxon>Bacteria</taxon>
        <taxon>Pseudomonadati</taxon>
        <taxon>Pseudomonadota</taxon>
        <taxon>Alphaproteobacteria</taxon>
        <taxon>Hyphomicrobiales</taxon>
        <taxon>Methylobacteriaceae</taxon>
        <taxon>Methylobacterium</taxon>
    </lineage>
</organism>
<name>A0A1H0IL54_9HYPH</name>
<dbReference type="InterPro" id="IPR054189">
    <property type="entry name" value="DUF6894"/>
</dbReference>
<dbReference type="AlphaFoldDB" id="A0A1H0IL54"/>
<evidence type="ECO:0000259" key="1">
    <source>
        <dbReference type="Pfam" id="PF21834"/>
    </source>
</evidence>
<dbReference type="EMBL" id="FNHS01000019">
    <property type="protein sequence ID" value="SDO32123.1"/>
    <property type="molecule type" value="Genomic_DNA"/>
</dbReference>
<dbReference type="Pfam" id="PF21834">
    <property type="entry name" value="DUF6894"/>
    <property type="match status" value="1"/>
</dbReference>
<dbReference type="Proteomes" id="UP000198704">
    <property type="component" value="Unassembled WGS sequence"/>
</dbReference>
<accession>A0A1H0IL54</accession>
<dbReference type="RefSeq" id="WP_091721139.1">
    <property type="nucleotide sequence ID" value="NZ_FNHS01000019.1"/>
</dbReference>
<gene>
    <name evidence="2" type="ORF">SAMN05216360_11964</name>
</gene>
<proteinExistence type="predicted"/>